<keyword evidence="3" id="KW-1003">Cell membrane</keyword>
<feature type="transmembrane region" description="Helical" evidence="7">
    <location>
        <begin position="189"/>
        <end position="208"/>
    </location>
</feature>
<proteinExistence type="inferred from homology"/>
<sequence length="282" mass="30546">MAAPAVGLLFIVTIVPLLFSLGVSLTNLQYGTPAPLAFEGLGNYVRALTADSRFINAMLNTAILLFGGLALQITLGYLIASLLFRLERGRTLILSLLLIPSIVSQVVAGWQGRLIFNATSGPLNALLTMIGIDGPSWLATTDTALLTILLTDTWQWTPFMTLIMLAALQGIPQDILEAATLDGAYGWSLFRLVILPLILPIAAIGILLRSVDIFKTFDLVYILTQGGPGNSSETLTYYTYLQGFKFFSPGYAAALTFIQLIIVVIAAKLFLRFVARQTGQEK</sequence>
<evidence type="ECO:0000256" key="5">
    <source>
        <dbReference type="ARBA" id="ARBA00022989"/>
    </source>
</evidence>
<evidence type="ECO:0000256" key="3">
    <source>
        <dbReference type="ARBA" id="ARBA00022475"/>
    </source>
</evidence>
<keyword evidence="2 7" id="KW-0813">Transport</keyword>
<dbReference type="EMBL" id="JBHSCW010000001">
    <property type="protein sequence ID" value="MFC4350271.1"/>
    <property type="molecule type" value="Genomic_DNA"/>
</dbReference>
<feature type="transmembrane region" description="Helical" evidence="7">
    <location>
        <begin position="251"/>
        <end position="271"/>
    </location>
</feature>
<keyword evidence="4 7" id="KW-0812">Transmembrane</keyword>
<dbReference type="RefSeq" id="WP_382420550.1">
    <property type="nucleotide sequence ID" value="NZ_JBHSCW010000001.1"/>
</dbReference>
<feature type="domain" description="ABC transmembrane type-1" evidence="8">
    <location>
        <begin position="58"/>
        <end position="270"/>
    </location>
</feature>
<name>A0ABV8UG75_9PROT</name>
<gene>
    <name evidence="9" type="ORF">ACFOW6_01815</name>
</gene>
<evidence type="ECO:0000313" key="9">
    <source>
        <dbReference type="EMBL" id="MFC4350271.1"/>
    </source>
</evidence>
<dbReference type="CDD" id="cd06261">
    <property type="entry name" value="TM_PBP2"/>
    <property type="match status" value="1"/>
</dbReference>
<evidence type="ECO:0000313" key="10">
    <source>
        <dbReference type="Proteomes" id="UP001595799"/>
    </source>
</evidence>
<feature type="transmembrane region" description="Helical" evidence="7">
    <location>
        <begin position="91"/>
        <end position="110"/>
    </location>
</feature>
<dbReference type="Gene3D" id="1.10.3720.10">
    <property type="entry name" value="MetI-like"/>
    <property type="match status" value="1"/>
</dbReference>
<evidence type="ECO:0000256" key="4">
    <source>
        <dbReference type="ARBA" id="ARBA00022692"/>
    </source>
</evidence>
<keyword evidence="6 7" id="KW-0472">Membrane</keyword>
<evidence type="ECO:0000256" key="2">
    <source>
        <dbReference type="ARBA" id="ARBA00022448"/>
    </source>
</evidence>
<dbReference type="InterPro" id="IPR000515">
    <property type="entry name" value="MetI-like"/>
</dbReference>
<feature type="transmembrane region" description="Helical" evidence="7">
    <location>
        <begin position="144"/>
        <end position="168"/>
    </location>
</feature>
<dbReference type="InterPro" id="IPR035906">
    <property type="entry name" value="MetI-like_sf"/>
</dbReference>
<protein>
    <submittedName>
        <fullName evidence="9">Carbohydrate ABC transporter permease</fullName>
    </submittedName>
</protein>
<evidence type="ECO:0000256" key="6">
    <source>
        <dbReference type="ARBA" id="ARBA00023136"/>
    </source>
</evidence>
<feature type="transmembrane region" description="Helical" evidence="7">
    <location>
        <begin position="62"/>
        <end position="84"/>
    </location>
</feature>
<organism evidence="9 10">
    <name type="scientific">Fodinicurvata halophila</name>
    <dbReference type="NCBI Taxonomy" id="1419723"/>
    <lineage>
        <taxon>Bacteria</taxon>
        <taxon>Pseudomonadati</taxon>
        <taxon>Pseudomonadota</taxon>
        <taxon>Alphaproteobacteria</taxon>
        <taxon>Rhodospirillales</taxon>
        <taxon>Rhodovibrionaceae</taxon>
        <taxon>Fodinicurvata</taxon>
    </lineage>
</organism>
<comment type="subcellular location">
    <subcellularLocation>
        <location evidence="1 7">Cell membrane</location>
        <topology evidence="1 7">Multi-pass membrane protein</topology>
    </subcellularLocation>
</comment>
<evidence type="ECO:0000256" key="1">
    <source>
        <dbReference type="ARBA" id="ARBA00004651"/>
    </source>
</evidence>
<dbReference type="PROSITE" id="PS50928">
    <property type="entry name" value="ABC_TM1"/>
    <property type="match status" value="1"/>
</dbReference>
<dbReference type="PANTHER" id="PTHR43005">
    <property type="entry name" value="BLR7065 PROTEIN"/>
    <property type="match status" value="1"/>
</dbReference>
<dbReference type="SUPFAM" id="SSF161098">
    <property type="entry name" value="MetI-like"/>
    <property type="match status" value="1"/>
</dbReference>
<keyword evidence="5 7" id="KW-1133">Transmembrane helix</keyword>
<keyword evidence="10" id="KW-1185">Reference proteome</keyword>
<dbReference type="PANTHER" id="PTHR43005:SF1">
    <property type="entry name" value="SPERMIDINE_PUTRESCINE TRANSPORT SYSTEM PERMEASE PROTEIN"/>
    <property type="match status" value="1"/>
</dbReference>
<accession>A0ABV8UG75</accession>
<reference evidence="10" key="1">
    <citation type="journal article" date="2019" name="Int. J. Syst. Evol. Microbiol.">
        <title>The Global Catalogue of Microorganisms (GCM) 10K type strain sequencing project: providing services to taxonomists for standard genome sequencing and annotation.</title>
        <authorList>
            <consortium name="The Broad Institute Genomics Platform"/>
            <consortium name="The Broad Institute Genome Sequencing Center for Infectious Disease"/>
            <person name="Wu L."/>
            <person name="Ma J."/>
        </authorList>
    </citation>
    <scope>NUCLEOTIDE SEQUENCE [LARGE SCALE GENOMIC DNA]</scope>
    <source>
        <strain evidence="10">CECT 8472</strain>
    </source>
</reference>
<evidence type="ECO:0000256" key="7">
    <source>
        <dbReference type="RuleBase" id="RU363032"/>
    </source>
</evidence>
<dbReference type="Pfam" id="PF00528">
    <property type="entry name" value="BPD_transp_1"/>
    <property type="match status" value="1"/>
</dbReference>
<evidence type="ECO:0000259" key="8">
    <source>
        <dbReference type="PROSITE" id="PS50928"/>
    </source>
</evidence>
<comment type="similarity">
    <text evidence="7">Belongs to the binding-protein-dependent transport system permease family.</text>
</comment>
<comment type="caution">
    <text evidence="9">The sequence shown here is derived from an EMBL/GenBank/DDBJ whole genome shotgun (WGS) entry which is preliminary data.</text>
</comment>
<dbReference type="Proteomes" id="UP001595799">
    <property type="component" value="Unassembled WGS sequence"/>
</dbReference>